<evidence type="ECO:0000256" key="8">
    <source>
        <dbReference type="ARBA" id="ARBA00022967"/>
    </source>
</evidence>
<keyword evidence="10" id="KW-0921">Nickel transport</keyword>
<keyword evidence="9" id="KW-0406">Ion transport</keyword>
<dbReference type="RefSeq" id="WP_209979689.1">
    <property type="nucleotide sequence ID" value="NZ_JAGGLB010000059.1"/>
</dbReference>
<dbReference type="EC" id="7.2.2.11" evidence="13"/>
<keyword evidence="4" id="KW-1003">Cell membrane</keyword>
<evidence type="ECO:0000256" key="15">
    <source>
        <dbReference type="ARBA" id="ARBA00048610"/>
    </source>
</evidence>
<feature type="domain" description="ABC transporter" evidence="16">
    <location>
        <begin position="6"/>
        <end position="245"/>
    </location>
</feature>
<dbReference type="PANTHER" id="PTHR43297">
    <property type="entry name" value="OLIGOPEPTIDE TRANSPORT ATP-BINDING PROTEIN APPD"/>
    <property type="match status" value="1"/>
</dbReference>
<dbReference type="InterPro" id="IPR017871">
    <property type="entry name" value="ABC_transporter-like_CS"/>
</dbReference>
<dbReference type="InterPro" id="IPR050388">
    <property type="entry name" value="ABC_Ni/Peptide_Import"/>
</dbReference>
<evidence type="ECO:0000256" key="14">
    <source>
        <dbReference type="ARBA" id="ARBA00044143"/>
    </source>
</evidence>
<evidence type="ECO:0000256" key="11">
    <source>
        <dbReference type="ARBA" id="ARBA00023136"/>
    </source>
</evidence>
<keyword evidence="18" id="KW-1185">Reference proteome</keyword>
<evidence type="ECO:0000256" key="3">
    <source>
        <dbReference type="ARBA" id="ARBA00022448"/>
    </source>
</evidence>
<keyword evidence="5" id="KW-0533">Nickel</keyword>
<dbReference type="EMBL" id="JAGGLB010000059">
    <property type="protein sequence ID" value="MBP1996866.1"/>
    <property type="molecule type" value="Genomic_DNA"/>
</dbReference>
<evidence type="ECO:0000256" key="12">
    <source>
        <dbReference type="ARBA" id="ARBA00038669"/>
    </source>
</evidence>
<comment type="similarity">
    <text evidence="2">Belongs to the ABC transporter superfamily.</text>
</comment>
<keyword evidence="11" id="KW-0472">Membrane</keyword>
<dbReference type="Proteomes" id="UP001519287">
    <property type="component" value="Unassembled WGS sequence"/>
</dbReference>
<dbReference type="InterPro" id="IPR013563">
    <property type="entry name" value="Oligopep_ABC_C"/>
</dbReference>
<evidence type="ECO:0000256" key="7">
    <source>
        <dbReference type="ARBA" id="ARBA00022840"/>
    </source>
</evidence>
<dbReference type="InterPro" id="IPR003593">
    <property type="entry name" value="AAA+_ATPase"/>
</dbReference>
<name>A0ABS4JCR7_9BACL</name>
<comment type="subunit">
    <text evidence="12">The complex is composed of two ATP-binding proteins (NikD and NikE), two transmembrane proteins (NikB and NikC) and a solute-binding protein (NikA).</text>
</comment>
<dbReference type="Pfam" id="PF00005">
    <property type="entry name" value="ABC_tran"/>
    <property type="match status" value="1"/>
</dbReference>
<evidence type="ECO:0000256" key="9">
    <source>
        <dbReference type="ARBA" id="ARBA00023065"/>
    </source>
</evidence>
<evidence type="ECO:0000313" key="18">
    <source>
        <dbReference type="Proteomes" id="UP001519287"/>
    </source>
</evidence>
<dbReference type="Pfam" id="PF08352">
    <property type="entry name" value="oligo_HPY"/>
    <property type="match status" value="1"/>
</dbReference>
<sequence length="307" mass="33318">MSVLEVEHLSVSFTRYTGGLQQQKVEVIHDLQLRIDEGQIVAVVGSSGSGKSLLAHAIMGILPGNAVMTGSMRYKGEPLNAARQAALRGHEISLVPQSVNYLDPLMSVGAQVRASVKHKDPLTEQRKVFERYQLAQGVERQYPFQLSGGMARRVLLSTATISGARLIVADEPTPGLHHEAAQETLRQLRELADEGCSILMITHDIESALHIADKVAVFYAGTIVEVALTADFAGDGQRLRHPYSQALWQALPQNEFKPIPGVQPLPGELPAGCLFAPRCAVAAADCCDKRPDMRELRGGTVRCFHAS</sequence>
<comment type="catalytic activity">
    <reaction evidence="15">
        <text>Ni(2+)(out) + ATP + H2O = Ni(2+)(in) + ADP + phosphate + H(+)</text>
        <dbReference type="Rhea" id="RHEA:15557"/>
        <dbReference type="ChEBI" id="CHEBI:15377"/>
        <dbReference type="ChEBI" id="CHEBI:15378"/>
        <dbReference type="ChEBI" id="CHEBI:30616"/>
        <dbReference type="ChEBI" id="CHEBI:43474"/>
        <dbReference type="ChEBI" id="CHEBI:49786"/>
        <dbReference type="ChEBI" id="CHEBI:456216"/>
        <dbReference type="EC" id="7.2.2.11"/>
    </reaction>
    <physiologicalReaction direction="left-to-right" evidence="15">
        <dbReference type="Rhea" id="RHEA:15558"/>
    </physiologicalReaction>
</comment>
<dbReference type="GO" id="GO:0005524">
    <property type="term" value="F:ATP binding"/>
    <property type="evidence" value="ECO:0007669"/>
    <property type="project" value="UniProtKB-KW"/>
</dbReference>
<dbReference type="PROSITE" id="PS50893">
    <property type="entry name" value="ABC_TRANSPORTER_2"/>
    <property type="match status" value="1"/>
</dbReference>
<keyword evidence="3" id="KW-0813">Transport</keyword>
<dbReference type="InterPro" id="IPR003439">
    <property type="entry name" value="ABC_transporter-like_ATP-bd"/>
</dbReference>
<accession>A0ABS4JCR7</accession>
<evidence type="ECO:0000256" key="2">
    <source>
        <dbReference type="ARBA" id="ARBA00005417"/>
    </source>
</evidence>
<dbReference type="SMART" id="SM00382">
    <property type="entry name" value="AAA"/>
    <property type="match status" value="1"/>
</dbReference>
<evidence type="ECO:0000259" key="16">
    <source>
        <dbReference type="PROSITE" id="PS50893"/>
    </source>
</evidence>
<keyword evidence="8" id="KW-1278">Translocase</keyword>
<protein>
    <recommendedName>
        <fullName evidence="14">Nickel import system ATP-binding protein NikD</fullName>
        <ecNumber evidence="13">7.2.2.11</ecNumber>
    </recommendedName>
</protein>
<evidence type="ECO:0000256" key="6">
    <source>
        <dbReference type="ARBA" id="ARBA00022741"/>
    </source>
</evidence>
<comment type="subcellular location">
    <subcellularLocation>
        <location evidence="1">Cell membrane</location>
        <topology evidence="1">Peripheral membrane protein</topology>
    </subcellularLocation>
</comment>
<evidence type="ECO:0000256" key="10">
    <source>
        <dbReference type="ARBA" id="ARBA00023112"/>
    </source>
</evidence>
<dbReference type="Gene3D" id="3.40.50.300">
    <property type="entry name" value="P-loop containing nucleotide triphosphate hydrolases"/>
    <property type="match status" value="1"/>
</dbReference>
<reference evidence="17 18" key="1">
    <citation type="submission" date="2021-03" db="EMBL/GenBank/DDBJ databases">
        <title>Genomic Encyclopedia of Type Strains, Phase IV (KMG-IV): sequencing the most valuable type-strain genomes for metagenomic binning, comparative biology and taxonomic classification.</title>
        <authorList>
            <person name="Goeker M."/>
        </authorList>
    </citation>
    <scope>NUCLEOTIDE SEQUENCE [LARGE SCALE GENOMIC DNA]</scope>
    <source>
        <strain evidence="17 18">DSM 26048</strain>
    </source>
</reference>
<evidence type="ECO:0000256" key="5">
    <source>
        <dbReference type="ARBA" id="ARBA00022596"/>
    </source>
</evidence>
<organism evidence="17 18">
    <name type="scientific">Paenibacillus eucommiae</name>
    <dbReference type="NCBI Taxonomy" id="1355755"/>
    <lineage>
        <taxon>Bacteria</taxon>
        <taxon>Bacillati</taxon>
        <taxon>Bacillota</taxon>
        <taxon>Bacilli</taxon>
        <taxon>Bacillales</taxon>
        <taxon>Paenibacillaceae</taxon>
        <taxon>Paenibacillus</taxon>
    </lineage>
</organism>
<proteinExistence type="inferred from homology"/>
<dbReference type="SUPFAM" id="SSF52540">
    <property type="entry name" value="P-loop containing nucleoside triphosphate hydrolases"/>
    <property type="match status" value="1"/>
</dbReference>
<dbReference type="PANTHER" id="PTHR43297:SF13">
    <property type="entry name" value="NICKEL ABC TRANSPORTER, ATP-BINDING PROTEIN"/>
    <property type="match status" value="1"/>
</dbReference>
<evidence type="ECO:0000256" key="4">
    <source>
        <dbReference type="ARBA" id="ARBA00022475"/>
    </source>
</evidence>
<dbReference type="PROSITE" id="PS00211">
    <property type="entry name" value="ABC_TRANSPORTER_1"/>
    <property type="match status" value="1"/>
</dbReference>
<evidence type="ECO:0000256" key="1">
    <source>
        <dbReference type="ARBA" id="ARBA00004202"/>
    </source>
</evidence>
<gene>
    <name evidence="17" type="ORF">J2Z66_008544</name>
</gene>
<evidence type="ECO:0000313" key="17">
    <source>
        <dbReference type="EMBL" id="MBP1996866.1"/>
    </source>
</evidence>
<keyword evidence="7 17" id="KW-0067">ATP-binding</keyword>
<evidence type="ECO:0000256" key="13">
    <source>
        <dbReference type="ARBA" id="ARBA00039098"/>
    </source>
</evidence>
<dbReference type="InterPro" id="IPR027417">
    <property type="entry name" value="P-loop_NTPase"/>
</dbReference>
<keyword evidence="6" id="KW-0547">Nucleotide-binding</keyword>
<comment type="caution">
    <text evidence="17">The sequence shown here is derived from an EMBL/GenBank/DDBJ whole genome shotgun (WGS) entry which is preliminary data.</text>
</comment>
<dbReference type="NCBIfam" id="TIGR01727">
    <property type="entry name" value="oligo_HPY"/>
    <property type="match status" value="1"/>
</dbReference>